<keyword evidence="2" id="KW-1185">Reference proteome</keyword>
<accession>A0ACB7SFY5</accession>
<sequence length="125" mass="13333">MQRSPLTVQIILAVVAALLSETMNSATLSRMLLPLTIHAALSTRVHPIYYAIPVAVAASSNMIMPITLPLVVLHELFAGLVMKTALLSTLIISMNTTGQYIFHISPTVKGLNGTGPASRPQAPPY</sequence>
<gene>
    <name evidence="1" type="ORF">HPB50_016798</name>
</gene>
<name>A0ACB7SFY5_HYAAI</name>
<proteinExistence type="predicted"/>
<dbReference type="Proteomes" id="UP000821845">
    <property type="component" value="Chromosome 4"/>
</dbReference>
<organism evidence="1 2">
    <name type="scientific">Hyalomma asiaticum</name>
    <name type="common">Tick</name>
    <dbReference type="NCBI Taxonomy" id="266040"/>
    <lineage>
        <taxon>Eukaryota</taxon>
        <taxon>Metazoa</taxon>
        <taxon>Ecdysozoa</taxon>
        <taxon>Arthropoda</taxon>
        <taxon>Chelicerata</taxon>
        <taxon>Arachnida</taxon>
        <taxon>Acari</taxon>
        <taxon>Parasitiformes</taxon>
        <taxon>Ixodida</taxon>
        <taxon>Ixodoidea</taxon>
        <taxon>Ixodidae</taxon>
        <taxon>Hyalomminae</taxon>
        <taxon>Hyalomma</taxon>
    </lineage>
</organism>
<reference evidence="1" key="1">
    <citation type="submission" date="2020-05" db="EMBL/GenBank/DDBJ databases">
        <title>Large-scale comparative analyses of tick genomes elucidate their genetic diversity and vector capacities.</title>
        <authorList>
            <person name="Jia N."/>
            <person name="Wang J."/>
            <person name="Shi W."/>
            <person name="Du L."/>
            <person name="Sun Y."/>
            <person name="Zhan W."/>
            <person name="Jiang J."/>
            <person name="Wang Q."/>
            <person name="Zhang B."/>
            <person name="Ji P."/>
            <person name="Sakyi L.B."/>
            <person name="Cui X."/>
            <person name="Yuan T."/>
            <person name="Jiang B."/>
            <person name="Yang W."/>
            <person name="Lam T.T.-Y."/>
            <person name="Chang Q."/>
            <person name="Ding S."/>
            <person name="Wang X."/>
            <person name="Zhu J."/>
            <person name="Ruan X."/>
            <person name="Zhao L."/>
            <person name="Wei J."/>
            <person name="Que T."/>
            <person name="Du C."/>
            <person name="Cheng J."/>
            <person name="Dai P."/>
            <person name="Han X."/>
            <person name="Huang E."/>
            <person name="Gao Y."/>
            <person name="Liu J."/>
            <person name="Shao H."/>
            <person name="Ye R."/>
            <person name="Li L."/>
            <person name="Wei W."/>
            <person name="Wang X."/>
            <person name="Wang C."/>
            <person name="Yang T."/>
            <person name="Huo Q."/>
            <person name="Li W."/>
            <person name="Guo W."/>
            <person name="Chen H."/>
            <person name="Zhou L."/>
            <person name="Ni X."/>
            <person name="Tian J."/>
            <person name="Zhou Y."/>
            <person name="Sheng Y."/>
            <person name="Liu T."/>
            <person name="Pan Y."/>
            <person name="Xia L."/>
            <person name="Li J."/>
            <person name="Zhao F."/>
            <person name="Cao W."/>
        </authorList>
    </citation>
    <scope>NUCLEOTIDE SEQUENCE</scope>
    <source>
        <strain evidence="1">Hyas-2018</strain>
    </source>
</reference>
<dbReference type="EMBL" id="CM023484">
    <property type="protein sequence ID" value="KAH6933610.1"/>
    <property type="molecule type" value="Genomic_DNA"/>
</dbReference>
<protein>
    <submittedName>
        <fullName evidence="1">Uncharacterized protein</fullName>
    </submittedName>
</protein>
<evidence type="ECO:0000313" key="1">
    <source>
        <dbReference type="EMBL" id="KAH6933610.1"/>
    </source>
</evidence>
<comment type="caution">
    <text evidence="1">The sequence shown here is derived from an EMBL/GenBank/DDBJ whole genome shotgun (WGS) entry which is preliminary data.</text>
</comment>
<evidence type="ECO:0000313" key="2">
    <source>
        <dbReference type="Proteomes" id="UP000821845"/>
    </source>
</evidence>